<evidence type="ECO:0000313" key="4">
    <source>
        <dbReference type="Proteomes" id="UP000254808"/>
    </source>
</evidence>
<dbReference type="KEGG" id="cprv:CYPRO_2042"/>
<dbReference type="InterPro" id="IPR058207">
    <property type="entry name" value="PID_CTERM"/>
</dbReference>
<evidence type="ECO:0000313" key="3">
    <source>
        <dbReference type="EMBL" id="AXJ01292.1"/>
    </source>
</evidence>
<dbReference type="RefSeq" id="WP_114984498.1">
    <property type="nucleotide sequence ID" value="NZ_CP027806.1"/>
</dbReference>
<protein>
    <submittedName>
        <fullName evidence="3">Uncharacterized protein</fullName>
    </submittedName>
</protein>
<keyword evidence="2" id="KW-0472">Membrane</keyword>
<feature type="region of interest" description="Disordered" evidence="1">
    <location>
        <begin position="32"/>
        <end position="65"/>
    </location>
</feature>
<feature type="transmembrane region" description="Helical" evidence="2">
    <location>
        <begin position="62"/>
        <end position="80"/>
    </location>
</feature>
<evidence type="ECO:0000256" key="2">
    <source>
        <dbReference type="SAM" id="Phobius"/>
    </source>
</evidence>
<gene>
    <name evidence="3" type="ORF">CYPRO_2042</name>
</gene>
<dbReference type="Proteomes" id="UP000254808">
    <property type="component" value="Chromosome"/>
</dbReference>
<name>A0A345ULE0_9BACT</name>
<keyword evidence="2" id="KW-0812">Transmembrane</keyword>
<organism evidence="3 4">
    <name type="scientific">Cyclonatronum proteinivorum</name>
    <dbReference type="NCBI Taxonomy" id="1457365"/>
    <lineage>
        <taxon>Bacteria</taxon>
        <taxon>Pseudomonadati</taxon>
        <taxon>Balneolota</taxon>
        <taxon>Balneolia</taxon>
        <taxon>Balneolales</taxon>
        <taxon>Cyclonatronaceae</taxon>
        <taxon>Cyclonatronum</taxon>
    </lineage>
</organism>
<accession>A0A345ULE0</accession>
<keyword evidence="2" id="KW-1133">Transmembrane helix</keyword>
<dbReference type="NCBIfam" id="NF046080">
    <property type="entry name" value="PID_CTERM"/>
    <property type="match status" value="1"/>
</dbReference>
<dbReference type="EMBL" id="CP027806">
    <property type="protein sequence ID" value="AXJ01292.1"/>
    <property type="molecule type" value="Genomic_DNA"/>
</dbReference>
<dbReference type="AlphaFoldDB" id="A0A345ULE0"/>
<keyword evidence="4" id="KW-1185">Reference proteome</keyword>
<reference evidence="3 4" key="1">
    <citation type="submission" date="2018-03" db="EMBL/GenBank/DDBJ databases">
        <title>Phenotypic and genomic properties of Cyclonatronum proteinivorum gen. nov., sp. nov., a haloalkaliphilic bacteroidete from soda lakes possessing Na+-translocating rhodopsin.</title>
        <authorList>
            <person name="Toshchakov S.V."/>
            <person name="Korzhenkov A."/>
            <person name="Samarov N.I."/>
            <person name="Kublanov I.V."/>
            <person name="Muntyan M.S."/>
            <person name="Sorokin D.Y."/>
        </authorList>
    </citation>
    <scope>NUCLEOTIDE SEQUENCE [LARGE SCALE GENOMIC DNA]</scope>
    <source>
        <strain evidence="3 4">Omega</strain>
    </source>
</reference>
<sequence>MKNRIKHFFVTLFFIAALVLFIDINPAEAQYRDEPDWGRQGTAQPAGNPSGPPLPPGAPQQTPIGGGLALLLAAGGAYAVKKLKQKPE</sequence>
<evidence type="ECO:0000256" key="1">
    <source>
        <dbReference type="SAM" id="MobiDB-lite"/>
    </source>
</evidence>
<proteinExistence type="predicted"/>